<proteinExistence type="predicted"/>
<gene>
    <name evidence="1" type="ORF">IDF66_05020</name>
</gene>
<dbReference type="Proteomes" id="UP000602395">
    <property type="component" value="Unassembled WGS sequence"/>
</dbReference>
<accession>A0ABR7W7Y4</accession>
<comment type="caution">
    <text evidence="1">The sequence shown here is derived from an EMBL/GenBank/DDBJ whole genome shotgun (WGS) entry which is preliminary data.</text>
</comment>
<dbReference type="RefSeq" id="WP_190265906.1">
    <property type="nucleotide sequence ID" value="NZ_BAABAD010000003.1"/>
</dbReference>
<protein>
    <submittedName>
        <fullName evidence="1">Uncharacterized protein</fullName>
    </submittedName>
</protein>
<name>A0ABR7W7Y4_9ACTN</name>
<evidence type="ECO:0000313" key="2">
    <source>
        <dbReference type="Proteomes" id="UP000602395"/>
    </source>
</evidence>
<sequence>MPDTLTTIRMRGLADDSFRRPLELLEAIEIMELVVIPGLDAVLDAPQQFALSFESSIALSGMLRKHGQRVGILKQMVVEALDESGCGPRHLAHIPSALPVRAVQSIVAYPRWSADPDGVAVVRIAFAFVAVHALTDPTDCRTASRALHLRPRPLHDDRALLRRVLGEALPGLSANARQLLSIYISKASIFFADPGADRWSVPFSGGKRDTSASSLLVYNPDALREACRGVGLDARELRISPRQ</sequence>
<evidence type="ECO:0000313" key="1">
    <source>
        <dbReference type="EMBL" id="MBD1318939.1"/>
    </source>
</evidence>
<organism evidence="1 2">
    <name type="scientific">Gordonia hankookensis</name>
    <dbReference type="NCBI Taxonomy" id="589403"/>
    <lineage>
        <taxon>Bacteria</taxon>
        <taxon>Bacillati</taxon>
        <taxon>Actinomycetota</taxon>
        <taxon>Actinomycetes</taxon>
        <taxon>Mycobacteriales</taxon>
        <taxon>Gordoniaceae</taxon>
        <taxon>Gordonia</taxon>
    </lineage>
</organism>
<dbReference type="EMBL" id="JACWMS010000001">
    <property type="protein sequence ID" value="MBD1318939.1"/>
    <property type="molecule type" value="Genomic_DNA"/>
</dbReference>
<keyword evidence="2" id="KW-1185">Reference proteome</keyword>
<reference evidence="1 2" key="1">
    <citation type="submission" date="2020-09" db="EMBL/GenBank/DDBJ databases">
        <title>Novel species in genus Gordonia.</title>
        <authorList>
            <person name="Zhang G."/>
        </authorList>
    </citation>
    <scope>NUCLEOTIDE SEQUENCE [LARGE SCALE GENOMIC DNA]</scope>
    <source>
        <strain evidence="1 2">ON-33</strain>
    </source>
</reference>